<evidence type="ECO:0000313" key="3">
    <source>
        <dbReference type="Proteomes" id="UP000214666"/>
    </source>
</evidence>
<dbReference type="OrthoDB" id="9913126at2"/>
<dbReference type="InterPro" id="IPR021682">
    <property type="entry name" value="DUF2933"/>
</dbReference>
<sequence>MDWSWLLVLACPIMMIFMMFGMKGHHGHGKRKEEQDAVSRSEYEALVKENQAIQKQLNQIHEKVHG</sequence>
<evidence type="ECO:0000256" key="1">
    <source>
        <dbReference type="SAM" id="Phobius"/>
    </source>
</evidence>
<dbReference type="EMBL" id="CP020028">
    <property type="protein sequence ID" value="ASR47771.1"/>
    <property type="molecule type" value="Genomic_DNA"/>
</dbReference>
<keyword evidence="1" id="KW-1133">Transmembrane helix</keyword>
<evidence type="ECO:0008006" key="4">
    <source>
        <dbReference type="Google" id="ProtNLM"/>
    </source>
</evidence>
<dbReference type="Pfam" id="PF11666">
    <property type="entry name" value="DUF2933"/>
    <property type="match status" value="1"/>
</dbReference>
<accession>A0A222WPT3</accession>
<organism evidence="2 3">
    <name type="scientific">Paenibacillus kribbensis</name>
    <dbReference type="NCBI Taxonomy" id="172713"/>
    <lineage>
        <taxon>Bacteria</taxon>
        <taxon>Bacillati</taxon>
        <taxon>Bacillota</taxon>
        <taxon>Bacilli</taxon>
        <taxon>Bacillales</taxon>
        <taxon>Paenibacillaceae</taxon>
        <taxon>Paenibacillus</taxon>
    </lineage>
</organism>
<reference evidence="2 3" key="1">
    <citation type="submission" date="2017-03" db="EMBL/GenBank/DDBJ databases">
        <title>Complete genome sequence of Paenibacillus Kribbensis producing bioflocculants.</title>
        <authorList>
            <person name="Lee H.-G."/>
            <person name="Oh H.-M."/>
        </authorList>
    </citation>
    <scope>NUCLEOTIDE SEQUENCE [LARGE SCALE GENOMIC DNA]</scope>
    <source>
        <strain evidence="2 3">AM49</strain>
    </source>
</reference>
<protein>
    <recommendedName>
        <fullName evidence="4">DUF2933 domain-containing protein</fullName>
    </recommendedName>
</protein>
<dbReference type="Proteomes" id="UP000214666">
    <property type="component" value="Chromosome"/>
</dbReference>
<keyword evidence="1" id="KW-0812">Transmembrane</keyword>
<keyword evidence="3" id="KW-1185">Reference proteome</keyword>
<evidence type="ECO:0000313" key="2">
    <source>
        <dbReference type="EMBL" id="ASR47771.1"/>
    </source>
</evidence>
<dbReference type="KEGG" id="pkb:B4V02_14330"/>
<dbReference type="STRING" id="172713.GCA_001705305_01628"/>
<proteinExistence type="predicted"/>
<dbReference type="RefSeq" id="WP_094155325.1">
    <property type="nucleotide sequence ID" value="NZ_CP020028.1"/>
</dbReference>
<dbReference type="AlphaFoldDB" id="A0A222WPT3"/>
<name>A0A222WPT3_9BACL</name>
<gene>
    <name evidence="2" type="ORF">B4V02_14330</name>
</gene>
<keyword evidence="1" id="KW-0472">Membrane</keyword>
<feature type="transmembrane region" description="Helical" evidence="1">
    <location>
        <begin position="6"/>
        <end position="22"/>
    </location>
</feature>